<dbReference type="Pfam" id="PF13657">
    <property type="entry name" value="Couple_hipA"/>
    <property type="match status" value="1"/>
</dbReference>
<dbReference type="PATRIC" id="fig|1429438.4.peg.7973"/>
<dbReference type="InterPro" id="IPR017508">
    <property type="entry name" value="HipA_N1"/>
</dbReference>
<evidence type="ECO:0000313" key="6">
    <source>
        <dbReference type="EMBL" id="ETW92657.1"/>
    </source>
</evidence>
<dbReference type="GO" id="GO:0005829">
    <property type="term" value="C:cytosol"/>
    <property type="evidence" value="ECO:0007669"/>
    <property type="project" value="TreeGrafter"/>
</dbReference>
<dbReference type="PANTHER" id="PTHR37419:SF8">
    <property type="entry name" value="TOXIN YJJJ"/>
    <property type="match status" value="1"/>
</dbReference>
<gene>
    <name evidence="6" type="ORF">ETSY1_42690</name>
</gene>
<evidence type="ECO:0000256" key="2">
    <source>
        <dbReference type="ARBA" id="ARBA00022679"/>
    </source>
</evidence>
<reference evidence="6 7" key="1">
    <citation type="journal article" date="2014" name="Nature">
        <title>An environmental bacterial taxon with a large and distinct metabolic repertoire.</title>
        <authorList>
            <person name="Wilson M.C."/>
            <person name="Mori T."/>
            <person name="Ruckert C."/>
            <person name="Uria A.R."/>
            <person name="Helf M.J."/>
            <person name="Takada K."/>
            <person name="Gernert C."/>
            <person name="Steffens U.A."/>
            <person name="Heycke N."/>
            <person name="Schmitt S."/>
            <person name="Rinke C."/>
            <person name="Helfrich E.J."/>
            <person name="Brachmann A.O."/>
            <person name="Gurgui C."/>
            <person name="Wakimoto T."/>
            <person name="Kracht M."/>
            <person name="Crusemann M."/>
            <person name="Hentschel U."/>
            <person name="Abe I."/>
            <person name="Matsunaga S."/>
            <person name="Kalinowski J."/>
            <person name="Takeyama H."/>
            <person name="Piel J."/>
        </authorList>
    </citation>
    <scope>NUCLEOTIDE SEQUENCE [LARGE SCALE GENOMIC DNA]</scope>
    <source>
        <strain evidence="7">TSY1</strain>
    </source>
</reference>
<evidence type="ECO:0000256" key="3">
    <source>
        <dbReference type="ARBA" id="ARBA00022777"/>
    </source>
</evidence>
<dbReference type="EMBL" id="AZHW01001407">
    <property type="protein sequence ID" value="ETW92657.1"/>
    <property type="molecule type" value="Genomic_DNA"/>
</dbReference>
<protein>
    <recommendedName>
        <fullName evidence="8">Phosphatidylinositol kinase</fullName>
    </recommendedName>
</protein>
<organism evidence="6 7">
    <name type="scientific">Entotheonella factor</name>
    <dbReference type="NCBI Taxonomy" id="1429438"/>
    <lineage>
        <taxon>Bacteria</taxon>
        <taxon>Pseudomonadati</taxon>
        <taxon>Nitrospinota/Tectimicrobiota group</taxon>
        <taxon>Candidatus Tectimicrobiota</taxon>
        <taxon>Candidatus Entotheonellia</taxon>
        <taxon>Candidatus Entotheonellales</taxon>
        <taxon>Candidatus Entotheonellaceae</taxon>
        <taxon>Candidatus Entotheonella</taxon>
    </lineage>
</organism>
<feature type="domain" description="HipA-like C-terminal" evidence="4">
    <location>
        <begin position="173"/>
        <end position="381"/>
    </location>
</feature>
<keyword evidence="7" id="KW-1185">Reference proteome</keyword>
<feature type="domain" description="HipA N-terminal subdomain 1" evidence="5">
    <location>
        <begin position="26"/>
        <end position="120"/>
    </location>
</feature>
<keyword evidence="3" id="KW-0418">Kinase</keyword>
<evidence type="ECO:0000259" key="4">
    <source>
        <dbReference type="Pfam" id="PF07804"/>
    </source>
</evidence>
<name>W4L3N4_ENTF1</name>
<dbReference type="Pfam" id="PF07804">
    <property type="entry name" value="HipA_C"/>
    <property type="match status" value="1"/>
</dbReference>
<dbReference type="GO" id="GO:0004674">
    <property type="term" value="F:protein serine/threonine kinase activity"/>
    <property type="evidence" value="ECO:0007669"/>
    <property type="project" value="TreeGrafter"/>
</dbReference>
<evidence type="ECO:0000313" key="7">
    <source>
        <dbReference type="Proteomes" id="UP000019141"/>
    </source>
</evidence>
<comment type="caution">
    <text evidence="6">The sequence shown here is derived from an EMBL/GenBank/DDBJ whole genome shotgun (WGS) entry which is preliminary data.</text>
</comment>
<comment type="similarity">
    <text evidence="1">Belongs to the HipA Ser/Thr kinase family.</text>
</comment>
<dbReference type="InterPro" id="IPR012893">
    <property type="entry name" value="HipA-like_C"/>
</dbReference>
<evidence type="ECO:0008006" key="8">
    <source>
        <dbReference type="Google" id="ProtNLM"/>
    </source>
</evidence>
<dbReference type="HOGENOM" id="CLU_041102_0_0_7"/>
<dbReference type="InterPro" id="IPR052028">
    <property type="entry name" value="HipA_Ser/Thr_kinase"/>
</dbReference>
<dbReference type="Gene3D" id="1.10.1070.20">
    <property type="match status" value="1"/>
</dbReference>
<dbReference type="AlphaFoldDB" id="W4L3N4"/>
<dbReference type="PANTHER" id="PTHR37419">
    <property type="entry name" value="SERINE/THREONINE-PROTEIN KINASE TOXIN HIPA"/>
    <property type="match status" value="1"/>
</dbReference>
<sequence length="406" mass="45284">MTDTIEIYIDRDGDTHFVGRCRYVAKRRGQSSVFEYAKEWLDRPDAFAIDPANLPLQGGPVYTSSDKSALPGALRDTAPDRWGQQLIRRAFRKAGETRTLSEIDYLLAITDQTRIGALRYKREGERSFDHHIGHYRIPPLLQLPMLINAADAVQRNSETAEELKLLLNEGSPLGGARPKSAVVDKDGSFAIAKFPKVDDDRSIPHGEILAMTLARKAGLKVSEARLLEVAGRPVAIIKRFDRQGGQRIPFLSAMSLLGLHDGDEATYTDIAESIRMYSSAPTEDLHELWRRVVFNVLTSNLDDHLRNHGFLYDQQGQWRLSPAYDLNPVPLEDKARELTTWISEEGPEASLDLARRAAAHFALQDDQAEAIIEEVSTALKGWQNIARQLGISVADIAIYASAIEST</sequence>
<accession>W4L3N4</accession>
<evidence type="ECO:0000259" key="5">
    <source>
        <dbReference type="Pfam" id="PF13657"/>
    </source>
</evidence>
<proteinExistence type="inferred from homology"/>
<keyword evidence="2" id="KW-0808">Transferase</keyword>
<evidence type="ECO:0000256" key="1">
    <source>
        <dbReference type="ARBA" id="ARBA00010164"/>
    </source>
</evidence>
<dbReference type="Proteomes" id="UP000019141">
    <property type="component" value="Unassembled WGS sequence"/>
</dbReference>